<dbReference type="EMBL" id="JABMIG020000091">
    <property type="protein sequence ID" value="KAL3793418.1"/>
    <property type="molecule type" value="Genomic_DNA"/>
</dbReference>
<dbReference type="Pfam" id="PF11976">
    <property type="entry name" value="Rad60-SLD"/>
    <property type="match status" value="1"/>
</dbReference>
<evidence type="ECO:0000313" key="3">
    <source>
        <dbReference type="Proteomes" id="UP001516023"/>
    </source>
</evidence>
<dbReference type="CDD" id="cd01763">
    <property type="entry name" value="Ubl_SUMO_like"/>
    <property type="match status" value="1"/>
</dbReference>
<evidence type="ECO:0000313" key="2">
    <source>
        <dbReference type="EMBL" id="KAL3793418.1"/>
    </source>
</evidence>
<name>A0ABD3PZ53_9STRA</name>
<feature type="domain" description="Rad60/SUMO-like" evidence="1">
    <location>
        <begin position="38"/>
        <end position="100"/>
    </location>
</feature>
<dbReference type="InterPro" id="IPR022617">
    <property type="entry name" value="Rad60/SUMO-like_dom"/>
</dbReference>
<organism evidence="2 3">
    <name type="scientific">Cyclotella cryptica</name>
    <dbReference type="NCBI Taxonomy" id="29204"/>
    <lineage>
        <taxon>Eukaryota</taxon>
        <taxon>Sar</taxon>
        <taxon>Stramenopiles</taxon>
        <taxon>Ochrophyta</taxon>
        <taxon>Bacillariophyta</taxon>
        <taxon>Coscinodiscophyceae</taxon>
        <taxon>Thalassiosirophycidae</taxon>
        <taxon>Stephanodiscales</taxon>
        <taxon>Stephanodiscaceae</taxon>
        <taxon>Cyclotella</taxon>
    </lineage>
</organism>
<protein>
    <recommendedName>
        <fullName evidence="1">Rad60/SUMO-like domain-containing protein</fullName>
    </recommendedName>
</protein>
<dbReference type="InterPro" id="IPR029071">
    <property type="entry name" value="Ubiquitin-like_domsf"/>
</dbReference>
<keyword evidence="3" id="KW-1185">Reference proteome</keyword>
<accession>A0ABD3PZ53</accession>
<comment type="caution">
    <text evidence="2">The sequence shown here is derived from an EMBL/GenBank/DDBJ whole genome shotgun (WGS) entry which is preliminary data.</text>
</comment>
<dbReference type="PANTHER" id="PTHR10562">
    <property type="entry name" value="SMALL UBIQUITIN-RELATED MODIFIER"/>
    <property type="match status" value="1"/>
</dbReference>
<dbReference type="Gene3D" id="3.10.20.90">
    <property type="entry name" value="Phosphatidylinositol 3-kinase Catalytic Subunit, Chain A, domain 1"/>
    <property type="match status" value="2"/>
</dbReference>
<dbReference type="AlphaFoldDB" id="A0ABD3PZ53"/>
<evidence type="ECO:0000259" key="1">
    <source>
        <dbReference type="Pfam" id="PF11976"/>
    </source>
</evidence>
<sequence length="207" mass="23797">MPVTNLKRSHVYGKPIHCCRHQQGSTIDYPYCNCKKESKLEIACRIHRTMQIVRLLDLFSKELGNVDSVLRFFANGDRVHPQDMVEMLGMKDRDVIDCVVSSISVITMIVKGQPQPNMNRMARDTHMIRVMTQFARRIGTDLKALHFLADGVRICQNDTPQCLDLEDRQVIDCVLGGMFLLFEIYENAAKKWKGQGHLHLNLQSRLL</sequence>
<reference evidence="2 3" key="1">
    <citation type="journal article" date="2020" name="G3 (Bethesda)">
        <title>Improved Reference Genome for Cyclotella cryptica CCMP332, a Model for Cell Wall Morphogenesis, Salinity Adaptation, and Lipid Production in Diatoms (Bacillariophyta).</title>
        <authorList>
            <person name="Roberts W.R."/>
            <person name="Downey K.M."/>
            <person name="Ruck E.C."/>
            <person name="Traller J.C."/>
            <person name="Alverson A.J."/>
        </authorList>
    </citation>
    <scope>NUCLEOTIDE SEQUENCE [LARGE SCALE GENOMIC DNA]</scope>
    <source>
        <strain evidence="2 3">CCMP332</strain>
    </source>
</reference>
<gene>
    <name evidence="2" type="ORF">HJC23_001866</name>
</gene>
<proteinExistence type="predicted"/>
<dbReference type="SUPFAM" id="SSF54236">
    <property type="entry name" value="Ubiquitin-like"/>
    <property type="match status" value="2"/>
</dbReference>
<dbReference type="Proteomes" id="UP001516023">
    <property type="component" value="Unassembled WGS sequence"/>
</dbReference>